<dbReference type="AlphaFoldDB" id="A0A7S1PYK1"/>
<dbReference type="PANTHER" id="PTHR12945">
    <property type="entry name" value="TRANSLATION INITIATION FACTOR EIF3-RELATED"/>
    <property type="match status" value="1"/>
</dbReference>
<dbReference type="GO" id="GO:0005634">
    <property type="term" value="C:nucleus"/>
    <property type="evidence" value="ECO:0007669"/>
    <property type="project" value="UniProtKB-SubCell"/>
</dbReference>
<protein>
    <recommendedName>
        <fullName evidence="3">tRNA (adenine(58)-N(1))-methyltransferase non-catalytic subunit TRM6</fullName>
    </recommendedName>
    <alternativeName>
        <fullName evidence="6">tRNA(m1A58)-methyltransferase subunit TRM6</fullName>
    </alternativeName>
</protein>
<sequence length="473" mass="52440">MASASPTPPPAGEPQSPAAPADFEPADVLKEGDSVMITGGDLHRMLTLKPGMKMKLGKVANVDIGSLIGQPCGIMYEVDDRRRRLVPYRGPTSQDLEEAEVDADIAGKDNRHLLDAQSAAQNLTQEEIERMKQTDGVRGIVDKLVQSSATFNTKTAFSQQKYIRRKKKKYVCTFVVERPTPDSMCEQWCPTRRNETYPAIELRWVRMRVDALAQLLCVANIHATSRAMVVERTNGFLNAAILHRMGPDGVLYHVLNPQKQASMTYARNMDLVDVKRRWKCLRRAALLDPEIAGQHPAEKQKRDPRPVEPTAETDASSPVPEGAASTVAVHAGPAPAPEPSQWYNGHEARALFAENPCDTLVVADDSPALTQEVAELLPYVALGATIAVYCPFLEPLCELFRELRDDCVCMMIRDTWYREYQVLPGRTHPFVNMTHNGGYIFSAIRVQRRPDPAAAAAAAPLPEADAKRHRAEE</sequence>
<feature type="compositionally biased region" description="Basic and acidic residues" evidence="7">
    <location>
        <begin position="464"/>
        <end position="473"/>
    </location>
</feature>
<accession>A0A7S1PYK1</accession>
<feature type="compositionally biased region" description="Basic and acidic residues" evidence="7">
    <location>
        <begin position="296"/>
        <end position="306"/>
    </location>
</feature>
<gene>
    <name evidence="8" type="ORF">NDES1114_LOCUS10563</name>
</gene>
<dbReference type="Pfam" id="PF04189">
    <property type="entry name" value="Gcd10p"/>
    <property type="match status" value="1"/>
</dbReference>
<evidence type="ECO:0000256" key="2">
    <source>
        <dbReference type="ARBA" id="ARBA00008320"/>
    </source>
</evidence>
<keyword evidence="4" id="KW-0819">tRNA processing</keyword>
<evidence type="ECO:0000256" key="1">
    <source>
        <dbReference type="ARBA" id="ARBA00004123"/>
    </source>
</evidence>
<organism evidence="8">
    <name type="scientific">Neobodo designis</name>
    <name type="common">Flagellated protozoan</name>
    <name type="synonym">Bodo designis</name>
    <dbReference type="NCBI Taxonomy" id="312471"/>
    <lineage>
        <taxon>Eukaryota</taxon>
        <taxon>Discoba</taxon>
        <taxon>Euglenozoa</taxon>
        <taxon>Kinetoplastea</taxon>
        <taxon>Metakinetoplastina</taxon>
        <taxon>Neobodonida</taxon>
        <taxon>Neobodo</taxon>
    </lineage>
</organism>
<evidence type="ECO:0000256" key="7">
    <source>
        <dbReference type="SAM" id="MobiDB-lite"/>
    </source>
</evidence>
<dbReference type="InterPro" id="IPR017423">
    <property type="entry name" value="TRM6"/>
</dbReference>
<comment type="similarity">
    <text evidence="2">Belongs to the TRM6/GCD10 family.</text>
</comment>
<dbReference type="GO" id="GO:0031515">
    <property type="term" value="C:tRNA (m1A) methyltransferase complex"/>
    <property type="evidence" value="ECO:0007669"/>
    <property type="project" value="InterPro"/>
</dbReference>
<dbReference type="EMBL" id="HBGF01016088">
    <property type="protein sequence ID" value="CAD9107692.1"/>
    <property type="molecule type" value="Transcribed_RNA"/>
</dbReference>
<comment type="subcellular location">
    <subcellularLocation>
        <location evidence="1">Nucleus</location>
    </subcellularLocation>
</comment>
<evidence type="ECO:0000256" key="4">
    <source>
        <dbReference type="ARBA" id="ARBA00022694"/>
    </source>
</evidence>
<feature type="region of interest" description="Disordered" evidence="7">
    <location>
        <begin position="1"/>
        <end position="23"/>
    </location>
</feature>
<proteinExistence type="inferred from homology"/>
<evidence type="ECO:0000256" key="3">
    <source>
        <dbReference type="ARBA" id="ARBA00021704"/>
    </source>
</evidence>
<reference evidence="8" key="1">
    <citation type="submission" date="2021-01" db="EMBL/GenBank/DDBJ databases">
        <authorList>
            <person name="Corre E."/>
            <person name="Pelletier E."/>
            <person name="Niang G."/>
            <person name="Scheremetjew M."/>
            <person name="Finn R."/>
            <person name="Kale V."/>
            <person name="Holt S."/>
            <person name="Cochrane G."/>
            <person name="Meng A."/>
            <person name="Brown T."/>
            <person name="Cohen L."/>
        </authorList>
    </citation>
    <scope>NUCLEOTIDE SEQUENCE</scope>
    <source>
        <strain evidence="8">CCAP 1951/1</strain>
    </source>
</reference>
<feature type="region of interest" description="Disordered" evidence="7">
    <location>
        <begin position="291"/>
        <end position="339"/>
    </location>
</feature>
<evidence type="ECO:0000256" key="5">
    <source>
        <dbReference type="ARBA" id="ARBA00023242"/>
    </source>
</evidence>
<feature type="compositionally biased region" description="Pro residues" evidence="7">
    <location>
        <begin position="1"/>
        <end position="12"/>
    </location>
</feature>
<feature type="region of interest" description="Disordered" evidence="7">
    <location>
        <begin position="453"/>
        <end position="473"/>
    </location>
</feature>
<dbReference type="PANTHER" id="PTHR12945:SF0">
    <property type="entry name" value="TRNA (ADENINE(58)-N(1))-METHYLTRANSFERASE NON-CATALYTIC SUBUNIT TRM6"/>
    <property type="match status" value="1"/>
</dbReference>
<name>A0A7S1PYK1_NEODS</name>
<evidence type="ECO:0000256" key="6">
    <source>
        <dbReference type="ARBA" id="ARBA00032319"/>
    </source>
</evidence>
<dbReference type="GO" id="GO:0030488">
    <property type="term" value="P:tRNA methylation"/>
    <property type="evidence" value="ECO:0007669"/>
    <property type="project" value="InterPro"/>
</dbReference>
<feature type="compositionally biased region" description="Low complexity" evidence="7">
    <location>
        <begin position="453"/>
        <end position="463"/>
    </location>
</feature>
<keyword evidence="5" id="KW-0539">Nucleus</keyword>
<evidence type="ECO:0000313" key="8">
    <source>
        <dbReference type="EMBL" id="CAD9107692.1"/>
    </source>
</evidence>